<feature type="domain" description="F-box" evidence="2">
    <location>
        <begin position="143"/>
        <end position="188"/>
    </location>
</feature>
<reference evidence="3" key="1">
    <citation type="submission" date="2021-03" db="EMBL/GenBank/DDBJ databases">
        <authorList>
            <person name="Tagirdzhanova G."/>
        </authorList>
    </citation>
    <scope>NUCLEOTIDE SEQUENCE</scope>
</reference>
<dbReference type="AlphaFoldDB" id="A0A8H3HZP8"/>
<comment type="caution">
    <text evidence="3">The sequence shown here is derived from an EMBL/GenBank/DDBJ whole genome shotgun (WGS) entry which is preliminary data.</text>
</comment>
<dbReference type="EMBL" id="CAJPDS010000007">
    <property type="protein sequence ID" value="CAF9909217.1"/>
    <property type="molecule type" value="Genomic_DNA"/>
</dbReference>
<accession>A0A8H3HZP8</accession>
<feature type="region of interest" description="Disordered" evidence="1">
    <location>
        <begin position="116"/>
        <end position="135"/>
    </location>
</feature>
<evidence type="ECO:0000256" key="1">
    <source>
        <dbReference type="SAM" id="MobiDB-lite"/>
    </source>
</evidence>
<organism evidence="3 4">
    <name type="scientific">Heterodermia speciosa</name>
    <dbReference type="NCBI Taxonomy" id="116794"/>
    <lineage>
        <taxon>Eukaryota</taxon>
        <taxon>Fungi</taxon>
        <taxon>Dikarya</taxon>
        <taxon>Ascomycota</taxon>
        <taxon>Pezizomycotina</taxon>
        <taxon>Lecanoromycetes</taxon>
        <taxon>OSLEUM clade</taxon>
        <taxon>Lecanoromycetidae</taxon>
        <taxon>Caliciales</taxon>
        <taxon>Physciaceae</taxon>
        <taxon>Heterodermia</taxon>
    </lineage>
</organism>
<protein>
    <recommendedName>
        <fullName evidence="2">F-box domain-containing protein</fullName>
    </recommendedName>
</protein>
<dbReference type="OrthoDB" id="109543at2759"/>
<name>A0A8H3HZP8_9LECA</name>
<dbReference type="PROSITE" id="PS50181">
    <property type="entry name" value="FBOX"/>
    <property type="match status" value="1"/>
</dbReference>
<dbReference type="InterPro" id="IPR001810">
    <property type="entry name" value="F-box_dom"/>
</dbReference>
<evidence type="ECO:0000313" key="3">
    <source>
        <dbReference type="EMBL" id="CAF9909217.1"/>
    </source>
</evidence>
<dbReference type="SUPFAM" id="SSF81383">
    <property type="entry name" value="F-box domain"/>
    <property type="match status" value="1"/>
</dbReference>
<gene>
    <name evidence="3" type="ORF">HETSPECPRED_008881</name>
</gene>
<dbReference type="InterPro" id="IPR036047">
    <property type="entry name" value="F-box-like_dom_sf"/>
</dbReference>
<sequence length="579" mass="64586">MKGICIQLLSFFSSDRIEQEGGGRFIELDDYRGRNTHSSSESRYHCPVCGFGSNEARIDDESPFSLHQRSSPFPVRMSLSNGGAPELASRKASVAVNSGSTFKANIHRVECESKTGIDMNPDSVPKKLTRGGPDQYSNRMTTLDRILELPNELILAILEELDTGSLVAVAKASSEIERLITSSDFIRLQELQCFCSKESFMKQRLGVGVSAFFHGGQNSLASEFDLLSSEAFQRHRVRRSVQGIPFQYWLPLPLSRRHWQSVKPLIEPSLKALARAAQMPRDSDIDVVYAFMTNIVVKLSTTFEKTWTAYSSIKSTLRHASEKAIESYFSLFHLLLCLAVARPEIVKEANQRVKDFEIGYTSKAHCPNLGHLLTLTLISDQGLTPSLSLAIIREAVIRNVVWMLDKKGSNMPELCYLEPTPVSEFRLQRTFEASKTSYRILMFQALFAKIARPTNTPVSTICDEIFDRHGAPPLGTAELLAKDIRRIQSIDSFPEFFNVMSVEYDPSSTEFPSFLKESITLSVEKGYSKLPIKQNRALGIRKLKEPGVECVKGLVADDAYAAGPRAGLSFFPGKGKKGK</sequence>
<proteinExistence type="predicted"/>
<dbReference type="Proteomes" id="UP000664521">
    <property type="component" value="Unassembled WGS sequence"/>
</dbReference>
<keyword evidence="4" id="KW-1185">Reference proteome</keyword>
<evidence type="ECO:0000313" key="4">
    <source>
        <dbReference type="Proteomes" id="UP000664521"/>
    </source>
</evidence>
<evidence type="ECO:0000259" key="2">
    <source>
        <dbReference type="PROSITE" id="PS50181"/>
    </source>
</evidence>